<evidence type="ECO:0000313" key="2">
    <source>
        <dbReference type="EMBL" id="MPM74791.1"/>
    </source>
</evidence>
<name>A0A645CD02_9ZZZZ</name>
<sequence length="43" mass="4643">MNKNKNAYGLIAVLVLTAATVYFLFKKHELGAVADALHKASPI</sequence>
<dbReference type="AlphaFoldDB" id="A0A645CD02"/>
<accession>A0A645CD02</accession>
<reference evidence="2" key="1">
    <citation type="submission" date="2019-08" db="EMBL/GenBank/DDBJ databases">
        <authorList>
            <person name="Kucharzyk K."/>
            <person name="Murdoch R.W."/>
            <person name="Higgins S."/>
            <person name="Loffler F."/>
        </authorList>
    </citation>
    <scope>NUCLEOTIDE SEQUENCE</scope>
</reference>
<comment type="caution">
    <text evidence="2">The sequence shown here is derived from an EMBL/GenBank/DDBJ whole genome shotgun (WGS) entry which is preliminary data.</text>
</comment>
<gene>
    <name evidence="2" type="ORF">SDC9_121780</name>
</gene>
<evidence type="ECO:0000256" key="1">
    <source>
        <dbReference type="SAM" id="Phobius"/>
    </source>
</evidence>
<keyword evidence="1" id="KW-0472">Membrane</keyword>
<keyword evidence="1" id="KW-0812">Transmembrane</keyword>
<protein>
    <submittedName>
        <fullName evidence="2">Uncharacterized protein</fullName>
    </submittedName>
</protein>
<organism evidence="2">
    <name type="scientific">bioreactor metagenome</name>
    <dbReference type="NCBI Taxonomy" id="1076179"/>
    <lineage>
        <taxon>unclassified sequences</taxon>
        <taxon>metagenomes</taxon>
        <taxon>ecological metagenomes</taxon>
    </lineage>
</organism>
<proteinExistence type="predicted"/>
<feature type="transmembrane region" description="Helical" evidence="1">
    <location>
        <begin position="7"/>
        <end position="25"/>
    </location>
</feature>
<dbReference type="EMBL" id="VSSQ01026194">
    <property type="protein sequence ID" value="MPM74791.1"/>
    <property type="molecule type" value="Genomic_DNA"/>
</dbReference>
<keyword evidence="1" id="KW-1133">Transmembrane helix</keyword>